<organism evidence="2 3">
    <name type="scientific">Dictyobacter arantiisoli</name>
    <dbReference type="NCBI Taxonomy" id="2014874"/>
    <lineage>
        <taxon>Bacteria</taxon>
        <taxon>Bacillati</taxon>
        <taxon>Chloroflexota</taxon>
        <taxon>Ktedonobacteria</taxon>
        <taxon>Ktedonobacterales</taxon>
        <taxon>Dictyobacteraceae</taxon>
        <taxon>Dictyobacter</taxon>
    </lineage>
</organism>
<reference evidence="2 3" key="1">
    <citation type="submission" date="2019-01" db="EMBL/GenBank/DDBJ databases">
        <title>Draft genome sequence of Dictyobacter sp. Uno17.</title>
        <authorList>
            <person name="Wang C.M."/>
            <person name="Zheng Y."/>
            <person name="Sakai Y."/>
            <person name="Abe K."/>
            <person name="Yokota A."/>
            <person name="Yabe S."/>
        </authorList>
    </citation>
    <scope>NUCLEOTIDE SEQUENCE [LARGE SCALE GENOMIC DNA]</scope>
    <source>
        <strain evidence="2 3">Uno17</strain>
    </source>
</reference>
<feature type="domain" description="AI2M/AI1M-like HNH endonuclease" evidence="1">
    <location>
        <begin position="43"/>
        <end position="100"/>
    </location>
</feature>
<dbReference type="EMBL" id="BIXY01000070">
    <property type="protein sequence ID" value="GCF10438.1"/>
    <property type="molecule type" value="Genomic_DNA"/>
</dbReference>
<dbReference type="AlphaFoldDB" id="A0A5A5TGU8"/>
<accession>A0A5A5TGU8</accession>
<keyword evidence="3" id="KW-1185">Reference proteome</keyword>
<proteinExistence type="predicted"/>
<name>A0A5A5TGU8_9CHLR</name>
<gene>
    <name evidence="2" type="ORF">KDI_40020</name>
</gene>
<evidence type="ECO:0000313" key="2">
    <source>
        <dbReference type="EMBL" id="GCF10438.1"/>
    </source>
</evidence>
<comment type="caution">
    <text evidence="2">The sequence shown here is derived from an EMBL/GenBank/DDBJ whole genome shotgun (WGS) entry which is preliminary data.</text>
</comment>
<evidence type="ECO:0000313" key="3">
    <source>
        <dbReference type="Proteomes" id="UP000322530"/>
    </source>
</evidence>
<protein>
    <recommendedName>
        <fullName evidence="1">AI2M/AI1M-like HNH endonuclease domain-containing protein</fullName>
    </recommendedName>
</protein>
<sequence>MTYFNDSIKKKDKPLSGVAANGILFNGLPARHQIIERINAKKCELCEQELPNRDSYEVHHIRKLKDIKQEHARRGDRLPMWKLTMCSMNRNTLVVCIPCHNAIHAGQNVQSIKKAVKAKTTELGMAGEPDTLKGVRPVRRGVQ</sequence>
<dbReference type="InterPro" id="IPR049030">
    <property type="entry name" value="AI2M-like_HNH"/>
</dbReference>
<dbReference type="Pfam" id="PF21368">
    <property type="entry name" value="AI2M-like_HNH"/>
    <property type="match status" value="1"/>
</dbReference>
<evidence type="ECO:0000259" key="1">
    <source>
        <dbReference type="Pfam" id="PF21368"/>
    </source>
</evidence>
<dbReference type="Proteomes" id="UP000322530">
    <property type="component" value="Unassembled WGS sequence"/>
</dbReference>